<evidence type="ECO:0000313" key="1">
    <source>
        <dbReference type="EMBL" id="MBA4536948.1"/>
    </source>
</evidence>
<evidence type="ECO:0000313" key="3">
    <source>
        <dbReference type="Proteomes" id="UP000472971"/>
    </source>
</evidence>
<dbReference type="InterPro" id="IPR052927">
    <property type="entry name" value="DCC_oxidoreductase"/>
</dbReference>
<evidence type="ECO:0000313" key="4">
    <source>
        <dbReference type="Proteomes" id="UP000570010"/>
    </source>
</evidence>
<dbReference type="Pfam" id="PF04134">
    <property type="entry name" value="DCC1-like"/>
    <property type="match status" value="1"/>
</dbReference>
<organism evidence="2 3">
    <name type="scientific">Bacillus aquiflavi</name>
    <dbReference type="NCBI Taxonomy" id="2672567"/>
    <lineage>
        <taxon>Bacteria</taxon>
        <taxon>Bacillati</taxon>
        <taxon>Bacillota</taxon>
        <taxon>Bacilli</taxon>
        <taxon>Bacillales</taxon>
        <taxon>Bacillaceae</taxon>
        <taxon>Bacillus</taxon>
    </lineage>
</organism>
<dbReference type="Proteomes" id="UP000570010">
    <property type="component" value="Unassembled WGS sequence"/>
</dbReference>
<sequence length="130" mass="15092">MTALILYDGVCNFCNRSVQFIIKRDPNAYYQFASLQGETAQKLLSDFRVKGDVDSFILIEDGQLYVKSTAALRICKQLAGTVRFLTFFLVVPRPIRDFFYDIIAKNRYKWFGESDHCLIPSDDIKKRFVD</sequence>
<keyword evidence="3" id="KW-1185">Reference proteome</keyword>
<comment type="caution">
    <text evidence="2">The sequence shown here is derived from an EMBL/GenBank/DDBJ whole genome shotgun (WGS) entry which is preliminary data.</text>
</comment>
<accession>A0A6B3W4E1</accession>
<reference evidence="1 4" key="2">
    <citation type="submission" date="2020-07" db="EMBL/GenBank/DDBJ databases">
        <authorList>
            <person name="Feng H."/>
        </authorList>
    </citation>
    <scope>NUCLEOTIDE SEQUENCE [LARGE SCALE GENOMIC DNA]</scope>
    <source>
        <strain evidence="1">S-12</strain>
        <strain evidence="4">s-12</strain>
    </source>
</reference>
<protein>
    <submittedName>
        <fullName evidence="2">Thiol-disulfide oxidoreductase DCC family protein</fullName>
    </submittedName>
</protein>
<dbReference type="RefSeq" id="WP_163242740.1">
    <property type="nucleotide sequence ID" value="NZ_CP082780.1"/>
</dbReference>
<dbReference type="EMBL" id="JAAIWN010000031">
    <property type="protein sequence ID" value="NEY82334.1"/>
    <property type="molecule type" value="Genomic_DNA"/>
</dbReference>
<dbReference type="Proteomes" id="UP000472971">
    <property type="component" value="Unassembled WGS sequence"/>
</dbReference>
<dbReference type="PANTHER" id="PTHR33639">
    <property type="entry name" value="THIOL-DISULFIDE OXIDOREDUCTASE DCC"/>
    <property type="match status" value="1"/>
</dbReference>
<evidence type="ECO:0000313" key="2">
    <source>
        <dbReference type="EMBL" id="NEY82334.1"/>
    </source>
</evidence>
<dbReference type="InterPro" id="IPR007263">
    <property type="entry name" value="DCC1-like"/>
</dbReference>
<reference evidence="2 3" key="1">
    <citation type="submission" date="2020-02" db="EMBL/GenBank/DDBJ databases">
        <title>Bacillus aquiflavi sp. nov., isolated from yellow water of strong flavor Chinese baijiu in Yibin region of China.</title>
        <authorList>
            <person name="Xie J."/>
        </authorList>
    </citation>
    <scope>NUCLEOTIDE SEQUENCE [LARGE SCALE GENOMIC DNA]</scope>
    <source>
        <strain evidence="2 3">3H-10</strain>
    </source>
</reference>
<name>A0A6B3W4E1_9BACI</name>
<dbReference type="GO" id="GO:0015035">
    <property type="term" value="F:protein-disulfide reductase activity"/>
    <property type="evidence" value="ECO:0007669"/>
    <property type="project" value="InterPro"/>
</dbReference>
<dbReference type="EMBL" id="JACEIO010000013">
    <property type="protein sequence ID" value="MBA4536948.1"/>
    <property type="molecule type" value="Genomic_DNA"/>
</dbReference>
<dbReference type="AlphaFoldDB" id="A0A6B3W4E1"/>
<proteinExistence type="predicted"/>
<dbReference type="PANTHER" id="PTHR33639:SF2">
    <property type="entry name" value="DUF393 DOMAIN-CONTAINING PROTEIN"/>
    <property type="match status" value="1"/>
</dbReference>
<gene>
    <name evidence="2" type="ORF">G4D64_12670</name>
    <name evidence="1" type="ORF">H1Z61_07270</name>
</gene>